<dbReference type="EMBL" id="CAKJVE010000004">
    <property type="protein sequence ID" value="CAG9710096.1"/>
    <property type="molecule type" value="Genomic_DNA"/>
</dbReference>
<sequence length="77" mass="9497">MQNEEKRITRAERNRRKSIFKLSNSIKPYDIKNKENKKTTRVERLKLLEYKKERIKLRTVLFIAAILIIYFFISIYF</sequence>
<dbReference type="Proteomes" id="UP000789738">
    <property type="component" value="Unassembled WGS sequence"/>
</dbReference>
<protein>
    <submittedName>
        <fullName evidence="1">Uncharacterized protein</fullName>
    </submittedName>
</protein>
<evidence type="ECO:0000313" key="2">
    <source>
        <dbReference type="Proteomes" id="UP000789738"/>
    </source>
</evidence>
<accession>A0AA86MHN6</accession>
<comment type="caution">
    <text evidence="1">The sequence shown here is derived from an EMBL/GenBank/DDBJ whole genome shotgun (WGS) entry which is preliminary data.</text>
</comment>
<dbReference type="AlphaFoldDB" id="A0AA86MHN6"/>
<evidence type="ECO:0000313" key="1">
    <source>
        <dbReference type="EMBL" id="CAG9710096.1"/>
    </source>
</evidence>
<dbReference type="RefSeq" id="WP_210888902.1">
    <property type="nucleotide sequence ID" value="NZ_CAKJVE010000004.1"/>
</dbReference>
<gene>
    <name evidence="1" type="ORF">CNEO_44585</name>
</gene>
<reference evidence="1" key="1">
    <citation type="submission" date="2021-10" db="EMBL/GenBank/DDBJ databases">
        <authorList>
            <person name="Mesa V."/>
        </authorList>
    </citation>
    <scope>NUCLEOTIDE SEQUENCE</scope>
    <source>
        <strain evidence="1">CC3_PB</strain>
    </source>
</reference>
<organism evidence="1 2">
    <name type="scientific">Clostridium neonatale</name>
    <dbReference type="NCBI Taxonomy" id="137838"/>
    <lineage>
        <taxon>Bacteria</taxon>
        <taxon>Bacillati</taxon>
        <taxon>Bacillota</taxon>
        <taxon>Clostridia</taxon>
        <taxon>Eubacteriales</taxon>
        <taxon>Clostridiaceae</taxon>
        <taxon>Clostridium</taxon>
    </lineage>
</organism>
<proteinExistence type="predicted"/>
<name>A0AA86MHN6_9CLOT</name>